<gene>
    <name evidence="4" type="ORF">FAA97_17805</name>
</gene>
<dbReference type="AlphaFoldDB" id="A0A4V4HM78"/>
<feature type="transmembrane region" description="Helical" evidence="3">
    <location>
        <begin position="223"/>
        <end position="246"/>
    </location>
</feature>
<evidence type="ECO:0000256" key="2">
    <source>
        <dbReference type="RuleBase" id="RU003750"/>
    </source>
</evidence>
<accession>A0A4V4HM78</accession>
<keyword evidence="3" id="KW-0472">Membrane</keyword>
<organism evidence="4 5">
    <name type="scientific">Peteryoungia ipomoeae</name>
    <dbReference type="NCBI Taxonomy" id="1210932"/>
    <lineage>
        <taxon>Bacteria</taxon>
        <taxon>Pseudomonadati</taxon>
        <taxon>Pseudomonadota</taxon>
        <taxon>Alphaproteobacteria</taxon>
        <taxon>Hyphomicrobiales</taxon>
        <taxon>Rhizobiaceae</taxon>
        <taxon>Peteryoungia</taxon>
    </lineage>
</organism>
<dbReference type="Pfam" id="PF01066">
    <property type="entry name" value="CDP-OH_P_transf"/>
    <property type="match status" value="1"/>
</dbReference>
<feature type="transmembrane region" description="Helical" evidence="3">
    <location>
        <begin position="75"/>
        <end position="96"/>
    </location>
</feature>
<dbReference type="InterPro" id="IPR043130">
    <property type="entry name" value="CDP-OH_PTrfase_TM_dom"/>
</dbReference>
<comment type="caution">
    <text evidence="4">The sequence shown here is derived from an EMBL/GenBank/DDBJ whole genome shotgun (WGS) entry which is preliminary data.</text>
</comment>
<evidence type="ECO:0000313" key="5">
    <source>
        <dbReference type="Proteomes" id="UP000308828"/>
    </source>
</evidence>
<dbReference type="EMBL" id="STGV01000006">
    <property type="protein sequence ID" value="THV21096.1"/>
    <property type="molecule type" value="Genomic_DNA"/>
</dbReference>
<keyword evidence="3" id="KW-1133">Transmembrane helix</keyword>
<evidence type="ECO:0000256" key="3">
    <source>
        <dbReference type="SAM" id="Phobius"/>
    </source>
</evidence>
<dbReference type="Gene3D" id="1.20.120.1760">
    <property type="match status" value="1"/>
</dbReference>
<keyword evidence="3" id="KW-0812">Transmembrane</keyword>
<dbReference type="PROSITE" id="PS00379">
    <property type="entry name" value="CDP_ALCOHOL_P_TRANSF"/>
    <property type="match status" value="1"/>
</dbReference>
<dbReference type="OrthoDB" id="9782011at2"/>
<keyword evidence="5" id="KW-1185">Reference proteome</keyword>
<proteinExistence type="inferred from homology"/>
<dbReference type="GO" id="GO:0008654">
    <property type="term" value="P:phospholipid biosynthetic process"/>
    <property type="evidence" value="ECO:0007669"/>
    <property type="project" value="InterPro"/>
</dbReference>
<protein>
    <submittedName>
        <fullName evidence="4">CDP-alcohol phosphatidyltransferase family protein</fullName>
    </submittedName>
</protein>
<feature type="transmembrane region" description="Helical" evidence="3">
    <location>
        <begin position="108"/>
        <end position="128"/>
    </location>
</feature>
<dbReference type="InterPro" id="IPR000462">
    <property type="entry name" value="CDP-OH_P_trans"/>
</dbReference>
<comment type="similarity">
    <text evidence="2">Belongs to the CDP-alcohol phosphatidyltransferase class-I family.</text>
</comment>
<evidence type="ECO:0000313" key="4">
    <source>
        <dbReference type="EMBL" id="THV21096.1"/>
    </source>
</evidence>
<reference evidence="4 5" key="1">
    <citation type="submission" date="2019-04" db="EMBL/GenBank/DDBJ databases">
        <title>Genome sequence of strain shin9-1.</title>
        <authorList>
            <person name="Gao J."/>
            <person name="Sun J."/>
        </authorList>
    </citation>
    <scope>NUCLEOTIDE SEQUENCE [LARGE SCALE GENOMIC DNA]</scope>
    <source>
        <strain evidence="5">shin9-1</strain>
    </source>
</reference>
<name>A0A4V4HM78_9HYPH</name>
<dbReference type="GO" id="GO:0016020">
    <property type="term" value="C:membrane"/>
    <property type="evidence" value="ECO:0007669"/>
    <property type="project" value="InterPro"/>
</dbReference>
<dbReference type="InterPro" id="IPR048254">
    <property type="entry name" value="CDP_ALCOHOL_P_TRANSF_CS"/>
</dbReference>
<feature type="transmembrane region" description="Helical" evidence="3">
    <location>
        <begin position="12"/>
        <end position="35"/>
    </location>
</feature>
<dbReference type="Proteomes" id="UP000308828">
    <property type="component" value="Unassembled WGS sequence"/>
</dbReference>
<dbReference type="GO" id="GO:0016780">
    <property type="term" value="F:phosphotransferase activity, for other substituted phosphate groups"/>
    <property type="evidence" value="ECO:0007669"/>
    <property type="project" value="InterPro"/>
</dbReference>
<evidence type="ECO:0000256" key="1">
    <source>
        <dbReference type="ARBA" id="ARBA00022679"/>
    </source>
</evidence>
<feature type="transmembrane region" description="Helical" evidence="3">
    <location>
        <begin position="140"/>
        <end position="160"/>
    </location>
</feature>
<keyword evidence="1 2" id="KW-0808">Transferase</keyword>
<feature type="transmembrane region" description="Helical" evidence="3">
    <location>
        <begin position="41"/>
        <end position="63"/>
    </location>
</feature>
<sequence length="255" mass="26995">MIARASVGYSELDTLQLGALTTISAIAVMVLSLLIAGVLFLPLGALFVCVALGVFAVIFTLVWRTLRHHGHARFGGANIVTSARAGMVSVIAGAVVSTEAIASDPVSGWALFCLVVLAFALDGVDGYLARRQGLQSDFGARYDMEVDAFLILVLSLAAVLMGKLGYWVLLMGLMRYVFIAAAEVLPALKGELPPSFRRKLVCVVQIAVLCAILLPIVSPAIAVVMAVPALAALIYSFAVDSLYLQYHAKQVDGSR</sequence>